<dbReference type="GO" id="GO:0002376">
    <property type="term" value="P:immune system process"/>
    <property type="evidence" value="ECO:0007669"/>
    <property type="project" value="UniProtKB-KW"/>
</dbReference>
<dbReference type="InterPro" id="IPR007110">
    <property type="entry name" value="Ig-like_dom"/>
</dbReference>
<evidence type="ECO:0000256" key="7">
    <source>
        <dbReference type="ARBA" id="ARBA00023170"/>
    </source>
</evidence>
<keyword evidence="6" id="KW-1015">Disulfide bond</keyword>
<dbReference type="Gene3D" id="2.60.40.10">
    <property type="entry name" value="Immunoglobulins"/>
    <property type="match status" value="1"/>
</dbReference>
<dbReference type="Ensembl" id="ENSNGAT00000008283.1">
    <property type="protein sequence ID" value="ENSNGAP00000004932.1"/>
    <property type="gene ID" value="ENSNGAG00000006803.1"/>
</dbReference>
<evidence type="ECO:0000256" key="2">
    <source>
        <dbReference type="ARBA" id="ARBA00022692"/>
    </source>
</evidence>
<feature type="signal peptide" evidence="10">
    <location>
        <begin position="1"/>
        <end position="24"/>
    </location>
</feature>
<dbReference type="Proteomes" id="UP000694381">
    <property type="component" value="Unassembled WGS sequence"/>
</dbReference>
<protein>
    <submittedName>
        <fullName evidence="12">Triggering receptor expressed on myeloid cells-like 4</fullName>
    </submittedName>
</protein>
<feature type="chain" id="PRO_5034139646" evidence="10">
    <location>
        <begin position="25"/>
        <end position="261"/>
    </location>
</feature>
<evidence type="ECO:0000259" key="11">
    <source>
        <dbReference type="PROSITE" id="PS50835"/>
    </source>
</evidence>
<evidence type="ECO:0000256" key="10">
    <source>
        <dbReference type="SAM" id="SignalP"/>
    </source>
</evidence>
<dbReference type="InterPro" id="IPR013106">
    <property type="entry name" value="Ig_V-set"/>
</dbReference>
<reference evidence="12" key="2">
    <citation type="submission" date="2025-09" db="UniProtKB">
        <authorList>
            <consortium name="Ensembl"/>
        </authorList>
    </citation>
    <scope>IDENTIFICATION</scope>
</reference>
<feature type="domain" description="Ig-like" evidence="11">
    <location>
        <begin position="6"/>
        <end position="130"/>
    </location>
</feature>
<organism evidence="12 13">
    <name type="scientific">Nannospalax galili</name>
    <name type="common">Northern Israeli blind subterranean mole rat</name>
    <name type="synonym">Spalax galili</name>
    <dbReference type="NCBI Taxonomy" id="1026970"/>
    <lineage>
        <taxon>Eukaryota</taxon>
        <taxon>Metazoa</taxon>
        <taxon>Chordata</taxon>
        <taxon>Craniata</taxon>
        <taxon>Vertebrata</taxon>
        <taxon>Euteleostomi</taxon>
        <taxon>Mammalia</taxon>
        <taxon>Eutheria</taxon>
        <taxon>Euarchontoglires</taxon>
        <taxon>Glires</taxon>
        <taxon>Rodentia</taxon>
        <taxon>Myomorpha</taxon>
        <taxon>Muroidea</taxon>
        <taxon>Spalacidae</taxon>
        <taxon>Spalacinae</taxon>
        <taxon>Nannospalax</taxon>
    </lineage>
</organism>
<dbReference type="GO" id="GO:0034157">
    <property type="term" value="P:positive regulation of toll-like receptor 7 signaling pathway"/>
    <property type="evidence" value="ECO:0007669"/>
    <property type="project" value="TreeGrafter"/>
</dbReference>
<dbReference type="InterPro" id="IPR052314">
    <property type="entry name" value="Immune_rcpt_domain"/>
</dbReference>
<dbReference type="InterPro" id="IPR013783">
    <property type="entry name" value="Ig-like_fold"/>
</dbReference>
<keyword evidence="8" id="KW-0393">Immunoglobulin domain</keyword>
<proteinExistence type="predicted"/>
<keyword evidence="9" id="KW-0472">Membrane</keyword>
<dbReference type="GeneTree" id="ENSGT00940000153835"/>
<comment type="subcellular location">
    <subcellularLocation>
        <location evidence="1">Cell membrane</location>
        <topology evidence="1">Single-pass type I membrane protein</topology>
    </subcellularLocation>
</comment>
<evidence type="ECO:0000256" key="8">
    <source>
        <dbReference type="ARBA" id="ARBA00023319"/>
    </source>
</evidence>
<keyword evidence="3 10" id="KW-0732">Signal</keyword>
<name>A0A8C6QL82_NANGA</name>
<dbReference type="OMA" id="PYQSKTW"/>
<dbReference type="GO" id="GO:0009986">
    <property type="term" value="C:cell surface"/>
    <property type="evidence" value="ECO:0007669"/>
    <property type="project" value="TreeGrafter"/>
</dbReference>
<dbReference type="PROSITE" id="PS50835">
    <property type="entry name" value="IG_LIKE"/>
    <property type="match status" value="1"/>
</dbReference>
<evidence type="ECO:0000256" key="5">
    <source>
        <dbReference type="ARBA" id="ARBA00022989"/>
    </source>
</evidence>
<dbReference type="GO" id="GO:0005886">
    <property type="term" value="C:plasma membrane"/>
    <property type="evidence" value="ECO:0007669"/>
    <property type="project" value="UniProtKB-SubCell"/>
</dbReference>
<dbReference type="SUPFAM" id="SSF48726">
    <property type="entry name" value="Immunoglobulin"/>
    <property type="match status" value="1"/>
</dbReference>
<dbReference type="InterPro" id="IPR036179">
    <property type="entry name" value="Ig-like_dom_sf"/>
</dbReference>
<evidence type="ECO:0000313" key="13">
    <source>
        <dbReference type="Proteomes" id="UP000694381"/>
    </source>
</evidence>
<dbReference type="PANTHER" id="PTHR16423">
    <property type="entry name" value="TREM-LIKE TRANSCRIPT PROTEIN"/>
    <property type="match status" value="1"/>
</dbReference>
<evidence type="ECO:0000256" key="9">
    <source>
        <dbReference type="SAM" id="Phobius"/>
    </source>
</evidence>
<dbReference type="GO" id="GO:0038023">
    <property type="term" value="F:signaling receptor activity"/>
    <property type="evidence" value="ECO:0007669"/>
    <property type="project" value="TreeGrafter"/>
</dbReference>
<evidence type="ECO:0000256" key="1">
    <source>
        <dbReference type="ARBA" id="ARBA00004251"/>
    </source>
</evidence>
<dbReference type="FunFam" id="2.60.40.10:FF:000370">
    <property type="entry name" value="CMRF35-like molecule 1"/>
    <property type="match status" value="1"/>
</dbReference>
<reference evidence="12" key="1">
    <citation type="submission" date="2025-08" db="UniProtKB">
        <authorList>
            <consortium name="Ensembl"/>
        </authorList>
    </citation>
    <scope>IDENTIFICATION</scope>
</reference>
<keyword evidence="5 9" id="KW-1133">Transmembrane helix</keyword>
<keyword evidence="7" id="KW-0675">Receptor</keyword>
<evidence type="ECO:0000256" key="6">
    <source>
        <dbReference type="ARBA" id="ARBA00023157"/>
    </source>
</evidence>
<dbReference type="AlphaFoldDB" id="A0A8C6QL82"/>
<feature type="transmembrane region" description="Helical" evidence="9">
    <location>
        <begin position="201"/>
        <end position="223"/>
    </location>
</feature>
<evidence type="ECO:0000313" key="12">
    <source>
        <dbReference type="Ensembl" id="ENSNGAP00000004932.1"/>
    </source>
</evidence>
<keyword evidence="13" id="KW-1185">Reference proteome</keyword>
<dbReference type="Pfam" id="PF07686">
    <property type="entry name" value="V-set"/>
    <property type="match status" value="1"/>
</dbReference>
<dbReference type="PANTHER" id="PTHR16423:SF9">
    <property type="entry name" value="TREM-LIKE TRANSCRIPT 4 PROTEIN"/>
    <property type="match status" value="1"/>
</dbReference>
<evidence type="ECO:0000256" key="4">
    <source>
        <dbReference type="ARBA" id="ARBA00022859"/>
    </source>
</evidence>
<keyword evidence="2 9" id="KW-0812">Transmembrane</keyword>
<evidence type="ECO:0000256" key="3">
    <source>
        <dbReference type="ARBA" id="ARBA00022729"/>
    </source>
</evidence>
<sequence length="261" mass="28928">MAQGCPYLPLTPLLLALLVSGSWGVIVEPEELHGVVGQTLSMRCQYMPKTGPYVPKTWCQQTAPNRCTRVVTTTQPRTAANEQRHTIWDDPEAGFFIINVTQLKETDSAPYWCGHYNASHRMVTVLRNISLVVSLAFSSFSTQTTTLLPTRTATFFFAFPLVLITSAETSVPSTNDTEHWNGNSTSSFDWTSPGLLVSVQYGLLLLKVLALSVLWVILCCRCYQGHKYTVETMVISSIAEASESLGTFNHISGHRKNTYSP</sequence>
<keyword evidence="4" id="KW-0391">Immunity</keyword>
<accession>A0A8C6QL82</accession>